<evidence type="ECO:0000256" key="4">
    <source>
        <dbReference type="RuleBase" id="RU003345"/>
    </source>
</evidence>
<dbReference type="InterPro" id="IPR016162">
    <property type="entry name" value="Ald_DH_N"/>
</dbReference>
<keyword evidence="2 4" id="KW-0560">Oxidoreductase</keyword>
<feature type="domain" description="Aldehyde dehydrogenase" evidence="5">
    <location>
        <begin position="31"/>
        <end position="293"/>
    </location>
</feature>
<dbReference type="GO" id="GO:0009450">
    <property type="term" value="P:gamma-aminobutyric acid catabolic process"/>
    <property type="evidence" value="ECO:0007669"/>
    <property type="project" value="TreeGrafter"/>
</dbReference>
<protein>
    <submittedName>
        <fullName evidence="6">Succinate-semialdehyde dehydrogenase</fullName>
    </submittedName>
</protein>
<proteinExistence type="inferred from homology"/>
<dbReference type="AlphaFoldDB" id="A0A395N9R4"/>
<evidence type="ECO:0000259" key="5">
    <source>
        <dbReference type="Pfam" id="PF00171"/>
    </source>
</evidence>
<dbReference type="Gene3D" id="3.40.605.10">
    <property type="entry name" value="Aldehyde Dehydrogenase, Chain A, domain 1"/>
    <property type="match status" value="1"/>
</dbReference>
<accession>A0A395N9R4</accession>
<dbReference type="CDD" id="cd07103">
    <property type="entry name" value="ALDH_F5_SSADH_GabD"/>
    <property type="match status" value="1"/>
</dbReference>
<dbReference type="InterPro" id="IPR050740">
    <property type="entry name" value="Aldehyde_DH_Superfamily"/>
</dbReference>
<evidence type="ECO:0000256" key="1">
    <source>
        <dbReference type="ARBA" id="ARBA00009986"/>
    </source>
</evidence>
<dbReference type="EMBL" id="PXOA01000757">
    <property type="protein sequence ID" value="RFU72862.1"/>
    <property type="molecule type" value="Genomic_DNA"/>
</dbReference>
<organism evidence="6 7">
    <name type="scientific">Trichoderma arundinaceum</name>
    <dbReference type="NCBI Taxonomy" id="490622"/>
    <lineage>
        <taxon>Eukaryota</taxon>
        <taxon>Fungi</taxon>
        <taxon>Dikarya</taxon>
        <taxon>Ascomycota</taxon>
        <taxon>Pezizomycotina</taxon>
        <taxon>Sordariomycetes</taxon>
        <taxon>Hypocreomycetidae</taxon>
        <taxon>Hypocreales</taxon>
        <taxon>Hypocreaceae</taxon>
        <taxon>Trichoderma</taxon>
    </lineage>
</organism>
<dbReference type="SUPFAM" id="SSF53720">
    <property type="entry name" value="ALDH-like"/>
    <property type="match status" value="1"/>
</dbReference>
<dbReference type="PROSITE" id="PS00687">
    <property type="entry name" value="ALDEHYDE_DEHYDR_GLU"/>
    <property type="match status" value="1"/>
</dbReference>
<comment type="caution">
    <text evidence="6">The sequence shown here is derived from an EMBL/GenBank/DDBJ whole genome shotgun (WGS) entry which is preliminary data.</text>
</comment>
<evidence type="ECO:0000256" key="2">
    <source>
        <dbReference type="ARBA" id="ARBA00023002"/>
    </source>
</evidence>
<sequence>MSSVSIFRKDIPYTFKDPSLLDVRAYVDGGWRNAIENKTFPVEDPSDQQILAHVSDCSVAEYEQAIEIAHQAFTPYKNLTPRARGELLRKWAQCVRESSQDLAALCVLELGKPFKEALTALSYAARCLDWFASLAEQGCGGETIPNSSAGGRTRIFTIRQPVGVVCAITPWNSPYSGVLKKIAPALAVGCTVVHKPAPETPLCAIALAKTCERAGFPPGAYNMLTSSSENAAAIGSLFCSHQLVRHVTFTGSSAVGKFLAERCGANLKRMTMELGGNAAFIVFDDANLDLAIKVNSKIQKMFVQKLLEAIRQHVHLGSPWDAKFNLGPLYAKKGAEKVQMLLKDAIKNGAELLTPDTYQEGSAFYPPSVVVGVNSSMQITQEEIFGPLVSISTFETEEDAIKLANDVTTGLAGYVFTENISRLFRVAEALHAGMVGAQTGSISAIEQPFGGIKDSGMGREGSVHAMEEYTELKAITLAL</sequence>
<dbReference type="Proteomes" id="UP000266272">
    <property type="component" value="Unassembled WGS sequence"/>
</dbReference>
<dbReference type="GO" id="GO:0004777">
    <property type="term" value="F:succinate-semialdehyde dehydrogenase (NAD+) activity"/>
    <property type="evidence" value="ECO:0007669"/>
    <property type="project" value="TreeGrafter"/>
</dbReference>
<dbReference type="InterPro" id="IPR015590">
    <property type="entry name" value="Aldehyde_DH_dom"/>
</dbReference>
<dbReference type="PANTHER" id="PTHR43353:SF5">
    <property type="entry name" value="SUCCINATE-SEMIALDEHYDE DEHYDROGENASE, MITOCHONDRIAL"/>
    <property type="match status" value="1"/>
</dbReference>
<dbReference type="STRING" id="490622.A0A395N9R4"/>
<dbReference type="InterPro" id="IPR016163">
    <property type="entry name" value="Ald_DH_C"/>
</dbReference>
<gene>
    <name evidence="6" type="ORF">TARUN_9399</name>
</gene>
<comment type="similarity">
    <text evidence="1 4">Belongs to the aldehyde dehydrogenase family.</text>
</comment>
<dbReference type="PANTHER" id="PTHR43353">
    <property type="entry name" value="SUCCINATE-SEMIALDEHYDE DEHYDROGENASE, MITOCHONDRIAL"/>
    <property type="match status" value="1"/>
</dbReference>
<dbReference type="Pfam" id="PF00171">
    <property type="entry name" value="Aldedh"/>
    <property type="match status" value="2"/>
</dbReference>
<dbReference type="InterPro" id="IPR029510">
    <property type="entry name" value="Ald_DH_CS_GLU"/>
</dbReference>
<dbReference type="InterPro" id="IPR016161">
    <property type="entry name" value="Ald_DH/histidinol_DH"/>
</dbReference>
<dbReference type="FunFam" id="3.40.605.10:FF:000007">
    <property type="entry name" value="NAD/NADP-dependent betaine aldehyde dehydrogenase"/>
    <property type="match status" value="1"/>
</dbReference>
<feature type="active site" evidence="3">
    <location>
        <position position="273"/>
    </location>
</feature>
<keyword evidence="7" id="KW-1185">Reference proteome</keyword>
<evidence type="ECO:0000313" key="6">
    <source>
        <dbReference type="EMBL" id="RFU72862.1"/>
    </source>
</evidence>
<dbReference type="Gene3D" id="3.40.309.10">
    <property type="entry name" value="Aldehyde Dehydrogenase, Chain A, domain 2"/>
    <property type="match status" value="1"/>
</dbReference>
<name>A0A395N9R4_TRIAR</name>
<evidence type="ECO:0000256" key="3">
    <source>
        <dbReference type="PROSITE-ProRule" id="PRU10007"/>
    </source>
</evidence>
<dbReference type="OrthoDB" id="310895at2759"/>
<evidence type="ECO:0000313" key="7">
    <source>
        <dbReference type="Proteomes" id="UP000266272"/>
    </source>
</evidence>
<reference evidence="6 7" key="1">
    <citation type="journal article" date="2018" name="PLoS Pathog.">
        <title>Evolution of structural diversity of trichothecenes, a family of toxins produced by plant pathogenic and entomopathogenic fungi.</title>
        <authorList>
            <person name="Proctor R.H."/>
            <person name="McCormick S.P."/>
            <person name="Kim H.S."/>
            <person name="Cardoza R.E."/>
            <person name="Stanley A.M."/>
            <person name="Lindo L."/>
            <person name="Kelly A."/>
            <person name="Brown D.W."/>
            <person name="Lee T."/>
            <person name="Vaughan M.M."/>
            <person name="Alexander N.J."/>
            <person name="Busman M."/>
            <person name="Gutierrez S."/>
        </authorList>
    </citation>
    <scope>NUCLEOTIDE SEQUENCE [LARGE SCALE GENOMIC DNA]</scope>
    <source>
        <strain evidence="6 7">IBT 40837</strain>
    </source>
</reference>
<feature type="domain" description="Aldehyde dehydrogenase" evidence="5">
    <location>
        <begin position="294"/>
        <end position="475"/>
    </location>
</feature>